<evidence type="ECO:0000259" key="1">
    <source>
        <dbReference type="Pfam" id="PF13843"/>
    </source>
</evidence>
<dbReference type="PANTHER" id="PTHR46599">
    <property type="entry name" value="PIGGYBAC TRANSPOSABLE ELEMENT-DERIVED PROTEIN 4"/>
    <property type="match status" value="1"/>
</dbReference>
<dbReference type="EMBL" id="BSXT01002297">
    <property type="protein sequence ID" value="GMF48239.1"/>
    <property type="molecule type" value="Genomic_DNA"/>
</dbReference>
<comment type="caution">
    <text evidence="2">The sequence shown here is derived from an EMBL/GenBank/DDBJ whole genome shotgun (WGS) entry which is preliminary data.</text>
</comment>
<dbReference type="AlphaFoldDB" id="A0A9W6XYX4"/>
<dbReference type="Proteomes" id="UP001165121">
    <property type="component" value="Unassembled WGS sequence"/>
</dbReference>
<feature type="domain" description="PiggyBac transposable element-derived protein" evidence="1">
    <location>
        <begin position="139"/>
        <end position="486"/>
    </location>
</feature>
<name>A0A9W6XYX4_9STRA</name>
<dbReference type="Pfam" id="PF13843">
    <property type="entry name" value="DDE_Tnp_1_7"/>
    <property type="match status" value="1"/>
</dbReference>
<organism evidence="2 3">
    <name type="scientific">Phytophthora fragariaefolia</name>
    <dbReference type="NCBI Taxonomy" id="1490495"/>
    <lineage>
        <taxon>Eukaryota</taxon>
        <taxon>Sar</taxon>
        <taxon>Stramenopiles</taxon>
        <taxon>Oomycota</taxon>
        <taxon>Peronosporomycetes</taxon>
        <taxon>Peronosporales</taxon>
        <taxon>Peronosporaceae</taxon>
        <taxon>Phytophthora</taxon>
    </lineage>
</organism>
<dbReference type="PANTHER" id="PTHR46599:SF3">
    <property type="entry name" value="PIGGYBAC TRANSPOSABLE ELEMENT-DERIVED PROTEIN 4"/>
    <property type="match status" value="1"/>
</dbReference>
<reference evidence="2" key="1">
    <citation type="submission" date="2023-04" db="EMBL/GenBank/DDBJ databases">
        <title>Phytophthora fragariaefolia NBRC 109709.</title>
        <authorList>
            <person name="Ichikawa N."/>
            <person name="Sato H."/>
            <person name="Tonouchi N."/>
        </authorList>
    </citation>
    <scope>NUCLEOTIDE SEQUENCE</scope>
    <source>
        <strain evidence="2">NBRC 109709</strain>
    </source>
</reference>
<evidence type="ECO:0000313" key="3">
    <source>
        <dbReference type="Proteomes" id="UP001165121"/>
    </source>
</evidence>
<gene>
    <name evidence="2" type="ORF">Pfra01_001855100</name>
</gene>
<sequence length="502" mass="57007">MKAKVYKVIRWLDSQFQSAVEHVSVGKIQLGIKTYHGLIRVKNPDRRVLIGPDVTDDFAIDEDCSELEEDEVREAFDPANFLPTSLAEVEVIRNIRFSPSEEMDAPAYLFQHADSSANTYFCLCPDFKHIFEHSASWIFLAYIPLYFWRQVVHETNNYAVLNDIRIGPRFTISELITFLGILVSTAVNAKGEYANYWDLQAEDLIFGGVTTSLDVILSLNRFKLIRRCLSFNAEPTKLQQDAAARIRPLLNLLKITGEQYINVGRDLALDEARVACRSRKGRHMIVYNPSKPTGKNHLRLYMLCCSSTWIALNFKLHRNRSDILDRLGGVVGQDEAQTLREELEEVSKIRQHVLEVTRPLFGTNRIVNMDNYYTSVQLLQELRLKGLYGRGTIRANSKHFPAHTILPKDECTRGDYRQAVSRDHSMLAASWCDGNVVNMISNGDSTDITSVTRLVGNTHQNFTAPVCVAQYNTDMQDADRLGQISEGSRRQMVVHINAGTKS</sequence>
<evidence type="ECO:0000313" key="2">
    <source>
        <dbReference type="EMBL" id="GMF48239.1"/>
    </source>
</evidence>
<dbReference type="OrthoDB" id="127205at2759"/>
<keyword evidence="3" id="KW-1185">Reference proteome</keyword>
<protein>
    <submittedName>
        <fullName evidence="2">Unnamed protein product</fullName>
    </submittedName>
</protein>
<dbReference type="InterPro" id="IPR029526">
    <property type="entry name" value="PGBD"/>
</dbReference>
<proteinExistence type="predicted"/>
<accession>A0A9W6XYX4</accession>